<name>A0A2V0P0L6_9CHLO</name>
<feature type="compositionally biased region" description="Low complexity" evidence="1">
    <location>
        <begin position="1"/>
        <end position="10"/>
    </location>
</feature>
<sequence>MVAAAAPAGAASGGAGRTRLYRRRGSEAWNGGDDAADRPPQPSDAGGPPPAGGGSGGGGPGGAALSAEELLNGWDYRSAFGADADAWDVLAPAEPAGGPRPAGGAAADGGGGGGGGGAEMADSGGSAGGPGDGGVDLGDDAIPEPYVWRIQLEALSGILFDPRRPWARRFVLRLCYCRNDAAARRGFRRMSPPAAHKLVSRRYALERASAAAVHGLEAARARVALLHEGVYGRGRVLSEEEVAKEREGLALMRERVKATARDLAAARAAATSAGDTHFARASARLESLLARVDAEAGDYLKTRLRAMAAPPGARAGRAGRGRGRAGGDDGDRQQPQAPPQPPPPPALTDLLADYRRVALEFDCYRDATLFTRPPEPGEPTTTGGRFFSDADGAAAAPAAAPDAFGRAAPRPVYGSRAPNRRQLMLGNACHLSRAQRLPLLRPRRSPIAEFLEVRRRLEREQEQEQEQERERAGEGDAGPAAAAALEARLPSVAKLAGVSLSIEDAPPMSVLRRRAAALDGELLRGGLRHILREQRASAELAGESEAAVGPRGSWGDGGGGGSWRGGGDGPGGAPGWQRGEGGGGGGDWDAD</sequence>
<proteinExistence type="predicted"/>
<feature type="compositionally biased region" description="Gly residues" evidence="1">
    <location>
        <begin position="125"/>
        <end position="136"/>
    </location>
</feature>
<feature type="region of interest" description="Disordered" evidence="1">
    <location>
        <begin position="307"/>
        <end position="348"/>
    </location>
</feature>
<comment type="caution">
    <text evidence="2">The sequence shown here is derived from an EMBL/GenBank/DDBJ whole genome shotgun (WGS) entry which is preliminary data.</text>
</comment>
<feature type="compositionally biased region" description="Low complexity" evidence="1">
    <location>
        <begin position="539"/>
        <end position="551"/>
    </location>
</feature>
<feature type="region of interest" description="Disordered" evidence="1">
    <location>
        <begin position="458"/>
        <end position="480"/>
    </location>
</feature>
<feature type="region of interest" description="Disordered" evidence="1">
    <location>
        <begin position="91"/>
        <end position="138"/>
    </location>
</feature>
<feature type="compositionally biased region" description="Gly residues" evidence="1">
    <location>
        <begin position="552"/>
        <end position="591"/>
    </location>
</feature>
<dbReference type="OrthoDB" id="10683225at2759"/>
<feature type="compositionally biased region" description="Gly residues" evidence="1">
    <location>
        <begin position="52"/>
        <end position="62"/>
    </location>
</feature>
<feature type="compositionally biased region" description="Gly residues" evidence="1">
    <location>
        <begin position="106"/>
        <end position="118"/>
    </location>
</feature>
<dbReference type="Proteomes" id="UP000247498">
    <property type="component" value="Unassembled WGS sequence"/>
</dbReference>
<reference evidence="2 3" key="1">
    <citation type="journal article" date="2018" name="Sci. Rep.">
        <title>Raphidocelis subcapitata (=Pseudokirchneriella subcapitata) provides an insight into genome evolution and environmental adaptations in the Sphaeropleales.</title>
        <authorList>
            <person name="Suzuki S."/>
            <person name="Yamaguchi H."/>
            <person name="Nakajima N."/>
            <person name="Kawachi M."/>
        </authorList>
    </citation>
    <scope>NUCLEOTIDE SEQUENCE [LARGE SCALE GENOMIC DNA]</scope>
    <source>
        <strain evidence="2 3">NIES-35</strain>
    </source>
</reference>
<keyword evidence="3" id="KW-1185">Reference proteome</keyword>
<accession>A0A2V0P0L6</accession>
<dbReference type="AlphaFoldDB" id="A0A2V0P0L6"/>
<dbReference type="InParanoid" id="A0A2V0P0L6"/>
<feature type="compositionally biased region" description="Pro residues" evidence="1">
    <location>
        <begin position="39"/>
        <end position="51"/>
    </location>
</feature>
<feature type="region of interest" description="Disordered" evidence="1">
    <location>
        <begin position="539"/>
        <end position="591"/>
    </location>
</feature>
<feature type="compositionally biased region" description="Low complexity" evidence="1">
    <location>
        <begin position="91"/>
        <end position="105"/>
    </location>
</feature>
<protein>
    <submittedName>
        <fullName evidence="2">Uncharacterized protein</fullName>
    </submittedName>
</protein>
<evidence type="ECO:0000313" key="2">
    <source>
        <dbReference type="EMBL" id="GBF93119.1"/>
    </source>
</evidence>
<feature type="compositionally biased region" description="Basic and acidic residues" evidence="1">
    <location>
        <begin position="458"/>
        <end position="474"/>
    </location>
</feature>
<evidence type="ECO:0000256" key="1">
    <source>
        <dbReference type="SAM" id="MobiDB-lite"/>
    </source>
</evidence>
<feature type="compositionally biased region" description="Pro residues" evidence="1">
    <location>
        <begin position="336"/>
        <end position="346"/>
    </location>
</feature>
<organism evidence="2 3">
    <name type="scientific">Raphidocelis subcapitata</name>
    <dbReference type="NCBI Taxonomy" id="307507"/>
    <lineage>
        <taxon>Eukaryota</taxon>
        <taxon>Viridiplantae</taxon>
        <taxon>Chlorophyta</taxon>
        <taxon>core chlorophytes</taxon>
        <taxon>Chlorophyceae</taxon>
        <taxon>CS clade</taxon>
        <taxon>Sphaeropleales</taxon>
        <taxon>Selenastraceae</taxon>
        <taxon>Raphidocelis</taxon>
    </lineage>
</organism>
<dbReference type="EMBL" id="BDRX01000038">
    <property type="protein sequence ID" value="GBF93119.1"/>
    <property type="molecule type" value="Genomic_DNA"/>
</dbReference>
<feature type="region of interest" description="Disordered" evidence="1">
    <location>
        <begin position="1"/>
        <end position="65"/>
    </location>
</feature>
<evidence type="ECO:0000313" key="3">
    <source>
        <dbReference type="Proteomes" id="UP000247498"/>
    </source>
</evidence>
<gene>
    <name evidence="2" type="ORF">Rsub_05848</name>
</gene>